<keyword evidence="2" id="KW-1185">Reference proteome</keyword>
<evidence type="ECO:0000313" key="2">
    <source>
        <dbReference type="Proteomes" id="UP000480303"/>
    </source>
</evidence>
<protein>
    <submittedName>
        <fullName evidence="1">Uncharacterized protein</fullName>
    </submittedName>
</protein>
<name>A0A6A0BEN5_9LACT</name>
<dbReference type="RefSeq" id="WP_172208273.1">
    <property type="nucleotide sequence ID" value="NZ_BLLI01000019.1"/>
</dbReference>
<dbReference type="Proteomes" id="UP000480303">
    <property type="component" value="Unassembled WGS sequence"/>
</dbReference>
<accession>A0A6A0BEN5</accession>
<dbReference type="AlphaFoldDB" id="A0A6A0BEN5"/>
<sequence>MIVINMAMMQDKVIELLNSAEGELTYKFTEKKGIKLFFEVTSGDVDTAAVEAKKLIKAQSWGSALYFNVEAV</sequence>
<gene>
    <name evidence="1" type="ORF">Hs30E_08480</name>
</gene>
<organism evidence="1 2">
    <name type="scientific">Pseudolactococcus hodotermopsidis</name>
    <dbReference type="NCBI Taxonomy" id="2709157"/>
    <lineage>
        <taxon>Bacteria</taxon>
        <taxon>Bacillati</taxon>
        <taxon>Bacillota</taxon>
        <taxon>Bacilli</taxon>
        <taxon>Lactobacillales</taxon>
        <taxon>Streptococcaceae</taxon>
        <taxon>Pseudolactococcus</taxon>
    </lineage>
</organism>
<dbReference type="EMBL" id="BLLI01000019">
    <property type="protein sequence ID" value="GFH42297.1"/>
    <property type="molecule type" value="Genomic_DNA"/>
</dbReference>
<reference evidence="1 2" key="1">
    <citation type="submission" date="2020-02" db="EMBL/GenBank/DDBJ databases">
        <title>Draft genome sequence of Lactococcus sp. Hs30E4-3.</title>
        <authorList>
            <person name="Noda S."/>
            <person name="Yuki M."/>
            <person name="Ohkuma M."/>
        </authorList>
    </citation>
    <scope>NUCLEOTIDE SEQUENCE [LARGE SCALE GENOMIC DNA]</scope>
    <source>
        <strain evidence="1 2">Hs30E4-3</strain>
    </source>
</reference>
<evidence type="ECO:0000313" key="1">
    <source>
        <dbReference type="EMBL" id="GFH42297.1"/>
    </source>
</evidence>
<proteinExistence type="predicted"/>
<comment type="caution">
    <text evidence="1">The sequence shown here is derived from an EMBL/GenBank/DDBJ whole genome shotgun (WGS) entry which is preliminary data.</text>
</comment>